<feature type="transmembrane region" description="Helical" evidence="6">
    <location>
        <begin position="143"/>
        <end position="165"/>
    </location>
</feature>
<dbReference type="Pfam" id="PF09335">
    <property type="entry name" value="VTT_dom"/>
    <property type="match status" value="1"/>
</dbReference>
<evidence type="ECO:0000256" key="2">
    <source>
        <dbReference type="ARBA" id="ARBA00022475"/>
    </source>
</evidence>
<accession>A0AAU9EIF5</accession>
<evidence type="ECO:0000256" key="3">
    <source>
        <dbReference type="ARBA" id="ARBA00022692"/>
    </source>
</evidence>
<dbReference type="GO" id="GO:0005886">
    <property type="term" value="C:plasma membrane"/>
    <property type="evidence" value="ECO:0007669"/>
    <property type="project" value="UniProtKB-SubCell"/>
</dbReference>
<evidence type="ECO:0000313" key="8">
    <source>
        <dbReference type="EMBL" id="BEQ15785.1"/>
    </source>
</evidence>
<dbReference type="InterPro" id="IPR015414">
    <property type="entry name" value="TMEM64"/>
</dbReference>
<feature type="transmembrane region" description="Helical" evidence="6">
    <location>
        <begin position="21"/>
        <end position="42"/>
    </location>
</feature>
<dbReference type="KEGG" id="dmp:FAK_28510"/>
<evidence type="ECO:0000259" key="7">
    <source>
        <dbReference type="Pfam" id="PF09335"/>
    </source>
</evidence>
<evidence type="ECO:0000256" key="4">
    <source>
        <dbReference type="ARBA" id="ARBA00022989"/>
    </source>
</evidence>
<evidence type="ECO:0000256" key="6">
    <source>
        <dbReference type="RuleBase" id="RU366058"/>
    </source>
</evidence>
<feature type="domain" description="VTT" evidence="7">
    <location>
        <begin position="90"/>
        <end position="206"/>
    </location>
</feature>
<keyword evidence="3 6" id="KW-0812">Transmembrane</keyword>
<organism evidence="8 9">
    <name type="scientific">Desulfoferula mesophila</name>
    <dbReference type="NCBI Taxonomy" id="3058419"/>
    <lineage>
        <taxon>Bacteria</taxon>
        <taxon>Pseudomonadati</taxon>
        <taxon>Thermodesulfobacteriota</taxon>
        <taxon>Desulfarculia</taxon>
        <taxon>Desulfarculales</taxon>
        <taxon>Desulfarculaceae</taxon>
        <taxon>Desulfoferula</taxon>
    </lineage>
</organism>
<keyword evidence="4 6" id="KW-1133">Transmembrane helix</keyword>
<protein>
    <recommendedName>
        <fullName evidence="6">TVP38/TMEM64 family membrane protein</fullName>
    </recommendedName>
</protein>
<evidence type="ECO:0000313" key="9">
    <source>
        <dbReference type="Proteomes" id="UP001366166"/>
    </source>
</evidence>
<evidence type="ECO:0000256" key="5">
    <source>
        <dbReference type="ARBA" id="ARBA00023136"/>
    </source>
</evidence>
<keyword evidence="5 6" id="KW-0472">Membrane</keyword>
<keyword evidence="9" id="KW-1185">Reference proteome</keyword>
<feature type="transmembrane region" description="Helical" evidence="6">
    <location>
        <begin position="102"/>
        <end position="123"/>
    </location>
</feature>
<dbReference type="AlphaFoldDB" id="A0AAU9EIF5"/>
<evidence type="ECO:0000256" key="1">
    <source>
        <dbReference type="ARBA" id="ARBA00004651"/>
    </source>
</evidence>
<dbReference type="EMBL" id="AP028679">
    <property type="protein sequence ID" value="BEQ15785.1"/>
    <property type="molecule type" value="Genomic_DNA"/>
</dbReference>
<feature type="transmembrane region" description="Helical" evidence="6">
    <location>
        <begin position="69"/>
        <end position="90"/>
    </location>
</feature>
<comment type="subcellular location">
    <subcellularLocation>
        <location evidence="1 6">Cell membrane</location>
        <topology evidence="1 6">Multi-pass membrane protein</topology>
    </subcellularLocation>
</comment>
<name>A0AAU9EIF5_9BACT</name>
<gene>
    <name evidence="8" type="ORF">FAK_28510</name>
</gene>
<dbReference type="InterPro" id="IPR032816">
    <property type="entry name" value="VTT_dom"/>
</dbReference>
<proteinExistence type="inferred from homology"/>
<comment type="similarity">
    <text evidence="6">Belongs to the TVP38/TMEM64 family.</text>
</comment>
<keyword evidence="2 6" id="KW-1003">Cell membrane</keyword>
<dbReference type="PANTHER" id="PTHR12677">
    <property type="entry name" value="GOLGI APPARATUS MEMBRANE PROTEIN TVP38-RELATED"/>
    <property type="match status" value="1"/>
</dbReference>
<sequence>MKSSPPTIAPAPSAKPRKKPTGPIVVGVVGLAVVVALLIVYWQPLWHFTQELWEILQDREAFRARIESYGVWAPLAFVVFQIFQVLVSPIPGELVGAAGGYVFGWFPSLVYSTIGLSIGSWINFFAARLLGQALVERFVPAKYLAKISFLMERQGVIASFIFFIIPGFPKDYFCFALGLSPMSWRIFLVVSSVGRIPGTLMLSLQGAAIYHENYWSFVILGLLSLAFIAPVYFWRERIYRLLYRLDKNRGPLNGDDNDEGSSDGPPRA</sequence>
<reference evidence="9" key="1">
    <citation type="journal article" date="2023" name="Arch. Microbiol.">
        <title>Desulfoferula mesophilus gen. nov. sp. nov., a mesophilic sulfate-reducing bacterium isolated from a brackish lake sediment.</title>
        <authorList>
            <person name="Watanabe T."/>
            <person name="Yabe T."/>
            <person name="Tsuji J.M."/>
            <person name="Fukui M."/>
        </authorList>
    </citation>
    <scope>NUCLEOTIDE SEQUENCE [LARGE SCALE GENOMIC DNA]</scope>
    <source>
        <strain evidence="9">12FAK</strain>
    </source>
</reference>
<dbReference type="PANTHER" id="PTHR12677:SF59">
    <property type="entry name" value="GOLGI APPARATUS MEMBRANE PROTEIN TVP38-RELATED"/>
    <property type="match status" value="1"/>
</dbReference>
<feature type="transmembrane region" description="Helical" evidence="6">
    <location>
        <begin position="214"/>
        <end position="234"/>
    </location>
</feature>
<dbReference type="RefSeq" id="WP_338600715.1">
    <property type="nucleotide sequence ID" value="NZ_AP028679.1"/>
</dbReference>
<dbReference type="Proteomes" id="UP001366166">
    <property type="component" value="Chromosome"/>
</dbReference>